<dbReference type="Proteomes" id="UP000280017">
    <property type="component" value="Segment"/>
</dbReference>
<dbReference type="PRINTS" id="PR00957">
    <property type="entry name" value="GENE66"/>
</dbReference>
<comment type="subcellular location">
    <subcellularLocation>
        <location evidence="1">Host nucleus matrix</location>
    </subcellularLocation>
    <subcellularLocation>
        <location evidence="2">Virion tegument</location>
    </subcellularLocation>
</comment>
<evidence type="ECO:0000256" key="5">
    <source>
        <dbReference type="ARBA" id="ARBA00022580"/>
    </source>
</evidence>
<evidence type="ECO:0000256" key="4">
    <source>
        <dbReference type="ARBA" id="ARBA00022562"/>
    </source>
</evidence>
<accession>A0A1R3T560</accession>
<gene>
    <name evidence="8" type="primary">US10</name>
</gene>
<name>A0A1R3T560_9ALPH</name>
<evidence type="ECO:0000256" key="3">
    <source>
        <dbReference type="ARBA" id="ARBA00005815"/>
    </source>
</evidence>
<keyword evidence="4" id="KW-1048">Host nucleus</keyword>
<sequence>MTDNHRHRETVIVGGRVYRPHFQLSTRDDSKDGDTHQTIGTQSYNHPSCSSSAASLARTVDVEKGGGCDDGRTRDLYSVRHDTDEHLASLPRSVQDLARVVRTAARDAHSAEVARKAIPARLWRGVYSLFASVFSEYTNSRGAFNVADPLRRIVGEEIVRLKEIPVSHGDLSDRLLTCAYWCCLGHVGVCTRSAAYESACVRFFDGRTGCGKLPPAQIETYWRPLKALAAMTPETIEADAALAAQLVGRADPYARKEDAYAVEEVRF</sequence>
<dbReference type="EMBL" id="LT608136">
    <property type="protein sequence ID" value="SCL76981.1"/>
    <property type="molecule type" value="Genomic_DNA"/>
</dbReference>
<dbReference type="Pfam" id="PF02053">
    <property type="entry name" value="Gene66"/>
    <property type="match status" value="1"/>
</dbReference>
<reference evidence="8" key="1">
    <citation type="submission" date="2016-08" db="EMBL/GenBank/DDBJ databases">
        <authorList>
            <person name="Seilhamer J.J."/>
        </authorList>
    </citation>
    <scope>NUCLEOTIDE SEQUENCE</scope>
    <source>
        <strain evidence="8">Lib01003</strain>
    </source>
</reference>
<evidence type="ECO:0000256" key="7">
    <source>
        <dbReference type="SAM" id="MobiDB-lite"/>
    </source>
</evidence>
<dbReference type="GO" id="GO:0008270">
    <property type="term" value="F:zinc ion binding"/>
    <property type="evidence" value="ECO:0007669"/>
    <property type="project" value="InterPro"/>
</dbReference>
<evidence type="ECO:0000256" key="2">
    <source>
        <dbReference type="ARBA" id="ARBA00004535"/>
    </source>
</evidence>
<feature type="compositionally biased region" description="Basic and acidic residues" evidence="7">
    <location>
        <begin position="26"/>
        <end position="35"/>
    </location>
</feature>
<proteinExistence type="inferred from homology"/>
<feature type="compositionally biased region" description="Polar residues" evidence="7">
    <location>
        <begin position="36"/>
        <end position="47"/>
    </location>
</feature>
<evidence type="ECO:0000256" key="6">
    <source>
        <dbReference type="ARBA" id="ARBA00022844"/>
    </source>
</evidence>
<dbReference type="GO" id="GO:0044204">
    <property type="term" value="C:host cell nuclear matrix"/>
    <property type="evidence" value="ECO:0007669"/>
    <property type="project" value="UniProtKB-SubCell"/>
</dbReference>
<dbReference type="EMBL" id="LT608136">
    <property type="protein sequence ID" value="SCL76991.1"/>
    <property type="molecule type" value="Genomic_DNA"/>
</dbReference>
<feature type="region of interest" description="Disordered" evidence="7">
    <location>
        <begin position="23"/>
        <end position="47"/>
    </location>
</feature>
<keyword evidence="5" id="KW-0920">Virion tegument</keyword>
<comment type="similarity">
    <text evidence="3">Belongs to the herpesviridae US10 family.</text>
</comment>
<keyword evidence="6" id="KW-0946">Virion</keyword>
<dbReference type="InterPro" id="IPR000714">
    <property type="entry name" value="EHV_Unk"/>
</dbReference>
<dbReference type="GO" id="GO:0019033">
    <property type="term" value="C:viral tegument"/>
    <property type="evidence" value="ECO:0007669"/>
    <property type="project" value="UniProtKB-SubCell"/>
</dbReference>
<evidence type="ECO:0000313" key="8">
    <source>
        <dbReference type="EMBL" id="SCL76991.1"/>
    </source>
</evidence>
<evidence type="ECO:0000256" key="1">
    <source>
        <dbReference type="ARBA" id="ARBA00004428"/>
    </source>
</evidence>
<protein>
    <submittedName>
        <fullName evidence="8">Virion protein US10</fullName>
    </submittedName>
</protein>
<organism evidence="8">
    <name type="scientific">Spheniscid alphaherpesvirus 1</name>
    <dbReference type="NCBI Taxonomy" id="2560777"/>
    <lineage>
        <taxon>Viruses</taxon>
        <taxon>Duplodnaviria</taxon>
        <taxon>Heunggongvirae</taxon>
        <taxon>Peploviricota</taxon>
        <taxon>Herviviricetes</taxon>
        <taxon>Herpesvirales</taxon>
        <taxon>Orthoherpesviridae</taxon>
        <taxon>Alphaherpesvirinae</taxon>
        <taxon>Mardivirus</taxon>
        <taxon>Mardivirus spheniscidalpha1</taxon>
    </lineage>
</organism>